<accession>A0A8S5NEC2</accession>
<feature type="compositionally biased region" description="Basic residues" evidence="1">
    <location>
        <begin position="16"/>
        <end position="26"/>
    </location>
</feature>
<evidence type="ECO:0000256" key="1">
    <source>
        <dbReference type="SAM" id="MobiDB-lite"/>
    </source>
</evidence>
<evidence type="ECO:0008006" key="3">
    <source>
        <dbReference type="Google" id="ProtNLM"/>
    </source>
</evidence>
<protein>
    <recommendedName>
        <fullName evidence="3">Terminase small subunit</fullName>
    </recommendedName>
</protein>
<feature type="region of interest" description="Disordered" evidence="1">
    <location>
        <begin position="1"/>
        <end position="31"/>
    </location>
</feature>
<organism evidence="2">
    <name type="scientific">Siphoviridae sp. ctEFi15</name>
    <dbReference type="NCBI Taxonomy" id="2826204"/>
    <lineage>
        <taxon>Viruses</taxon>
        <taxon>Duplodnaviria</taxon>
        <taxon>Heunggongvirae</taxon>
        <taxon>Uroviricota</taxon>
        <taxon>Caudoviricetes</taxon>
    </lineage>
</organism>
<dbReference type="Pfam" id="PF20901">
    <property type="entry name" value="Sf6_terminase"/>
    <property type="match status" value="1"/>
</dbReference>
<reference evidence="2" key="1">
    <citation type="journal article" date="2021" name="Proc. Natl. Acad. Sci. U.S.A.">
        <title>A Catalog of Tens of Thousands of Viruses from Human Metagenomes Reveals Hidden Associations with Chronic Diseases.</title>
        <authorList>
            <person name="Tisza M.J."/>
            <person name="Buck C.B."/>
        </authorList>
    </citation>
    <scope>NUCLEOTIDE SEQUENCE</scope>
    <source>
        <strain evidence="2">CtEFi15</strain>
    </source>
</reference>
<name>A0A8S5NEC2_9CAUD</name>
<proteinExistence type="predicted"/>
<sequence>MSKTTAKSKPESSKKPPTKTPKKNGRPTKYSDKLADRICQKIAEGYSVRSICKEKDMVSMQTLFRWLRENDKFREQYAQACKERSYAQAEEIIDIADNATNDYMEKLEGDGYIFNSENVQRSRLRIDTRKWLMAKMNPKVYGDKLDMTTNGNDIGVALSAKQAEQLLKARADRRDS</sequence>
<dbReference type="Gene3D" id="1.10.10.60">
    <property type="entry name" value="Homeodomain-like"/>
    <property type="match status" value="1"/>
</dbReference>
<evidence type="ECO:0000313" key="2">
    <source>
        <dbReference type="EMBL" id="DAD92796.1"/>
    </source>
</evidence>
<dbReference type="EMBL" id="BK015144">
    <property type="protein sequence ID" value="DAD92796.1"/>
    <property type="molecule type" value="Genomic_DNA"/>
</dbReference>
<dbReference type="InterPro" id="IPR048683">
    <property type="entry name" value="Sf6_terminase"/>
</dbReference>